<dbReference type="InterPro" id="IPR028913">
    <property type="entry name" value="Tox-MPTase3_dom"/>
</dbReference>
<gene>
    <name evidence="2" type="ORF">E4P82_11935</name>
</gene>
<dbReference type="RefSeq" id="WP_169249107.1">
    <property type="nucleotide sequence ID" value="NZ_SPMZ01000032.1"/>
</dbReference>
<comment type="caution">
    <text evidence="2">The sequence shown here is derived from an EMBL/GenBank/DDBJ whole genome shotgun (WGS) entry which is preliminary data.</text>
</comment>
<keyword evidence="3" id="KW-1185">Reference proteome</keyword>
<dbReference type="Proteomes" id="UP000760480">
    <property type="component" value="Unassembled WGS sequence"/>
</dbReference>
<reference evidence="2 3" key="1">
    <citation type="submission" date="2019-03" db="EMBL/GenBank/DDBJ databases">
        <title>Metabolic reconstructions from genomes of highly enriched 'Candidatus Accumulibacter' and 'Candidatus Competibacter' bioreactor populations.</title>
        <authorList>
            <person name="Annavajhala M.K."/>
            <person name="Welles L."/>
            <person name="Abbas B."/>
            <person name="Sorokin D."/>
            <person name="Park H."/>
            <person name="Van Loosdrecht M."/>
            <person name="Chandran K."/>
        </authorList>
    </citation>
    <scope>NUCLEOTIDE SEQUENCE [LARGE SCALE GENOMIC DNA]</scope>
    <source>
        <strain evidence="2 3">SBR_G</strain>
    </source>
</reference>
<feature type="domain" description="Tox-MPTase3" evidence="1">
    <location>
        <begin position="14"/>
        <end position="151"/>
    </location>
</feature>
<dbReference type="EMBL" id="SPMZ01000032">
    <property type="protein sequence ID" value="NMQ19844.1"/>
    <property type="molecule type" value="Genomic_DNA"/>
</dbReference>
<sequence>MIAKPYQGKPLRDTFPKLQRFLHFRMPLTPVDDFRVWKIFLRHSQLSPREGWQVVNWGKPPYLEVKELPKNVYGMFQTQNPDSIAIATCVAEKFDADFGDFSKRQKALFFLRAILLHELVHWGDWRADNVQSDKGRPHDDDAGRRFEEEAFYKKIYPKEWIGDY</sequence>
<name>A0ABX1TP70_9GAMM</name>
<evidence type="ECO:0000313" key="3">
    <source>
        <dbReference type="Proteomes" id="UP000760480"/>
    </source>
</evidence>
<evidence type="ECO:0000259" key="1">
    <source>
        <dbReference type="Pfam" id="PF15639"/>
    </source>
</evidence>
<proteinExistence type="predicted"/>
<evidence type="ECO:0000313" key="2">
    <source>
        <dbReference type="EMBL" id="NMQ19844.1"/>
    </source>
</evidence>
<accession>A0ABX1TP70</accession>
<dbReference type="Pfam" id="PF15639">
    <property type="entry name" value="Tox-MPTase3"/>
    <property type="match status" value="1"/>
</dbReference>
<organism evidence="2 3">
    <name type="scientific">Candidatus Competibacter phosphatis</name>
    <dbReference type="NCBI Taxonomy" id="221280"/>
    <lineage>
        <taxon>Bacteria</taxon>
        <taxon>Pseudomonadati</taxon>
        <taxon>Pseudomonadota</taxon>
        <taxon>Gammaproteobacteria</taxon>
        <taxon>Candidatus Competibacteraceae</taxon>
        <taxon>Candidatus Competibacter</taxon>
    </lineage>
</organism>
<protein>
    <recommendedName>
        <fullName evidence="1">Tox-MPTase3 domain-containing protein</fullName>
    </recommendedName>
</protein>